<dbReference type="InterPro" id="IPR025381">
    <property type="entry name" value="DUF4296"/>
</dbReference>
<organism evidence="3 4">
    <name type="scientific">Flavobacterium frigidarium</name>
    <dbReference type="NCBI Taxonomy" id="99286"/>
    <lineage>
        <taxon>Bacteria</taxon>
        <taxon>Pseudomonadati</taxon>
        <taxon>Bacteroidota</taxon>
        <taxon>Flavobacteriia</taxon>
        <taxon>Flavobacteriales</taxon>
        <taxon>Flavobacteriaceae</taxon>
        <taxon>Flavobacterium</taxon>
    </lineage>
</organism>
<comment type="caution">
    <text evidence="3">The sequence shown here is derived from an EMBL/GenBank/DDBJ whole genome shotgun (WGS) entry which is preliminary data.</text>
</comment>
<dbReference type="Proteomes" id="UP001568894">
    <property type="component" value="Unassembled WGS sequence"/>
</dbReference>
<dbReference type="EMBL" id="JASMRN010000007">
    <property type="protein sequence ID" value="MEZ7515538.1"/>
    <property type="molecule type" value="Genomic_DNA"/>
</dbReference>
<evidence type="ECO:0000313" key="4">
    <source>
        <dbReference type="Proteomes" id="UP001568894"/>
    </source>
</evidence>
<sequence>MKKAVCLFIILIATFSCKNEVVEEPKGLIAKEKMIDIMYDLSLLDGMKYQTDVSKDSLEINPSKFILKKYQVDSLQFAKSNVYYASNYVAYKEMFDIVIKRLDTKKAAIDTILKRENKNKLVKDSVKVSESKPLELDTLSDGNLKSRPAKLRKAAVITKSQNLPQPPQQK</sequence>
<protein>
    <submittedName>
        <fullName evidence="3">DUF4296 domain-containing protein</fullName>
    </submittedName>
</protein>
<accession>A0ABV4KGG9</accession>
<dbReference type="PROSITE" id="PS51257">
    <property type="entry name" value="PROKAR_LIPOPROTEIN"/>
    <property type="match status" value="1"/>
</dbReference>
<name>A0ABV4KGG9_9FLAO</name>
<feature type="region of interest" description="Disordered" evidence="1">
    <location>
        <begin position="137"/>
        <end position="170"/>
    </location>
</feature>
<gene>
    <name evidence="3" type="ORF">QO192_09630</name>
</gene>
<evidence type="ECO:0000313" key="3">
    <source>
        <dbReference type="EMBL" id="MEZ7515538.1"/>
    </source>
</evidence>
<evidence type="ECO:0000259" key="2">
    <source>
        <dbReference type="Pfam" id="PF14129"/>
    </source>
</evidence>
<dbReference type="Pfam" id="PF14129">
    <property type="entry name" value="DUF4296"/>
    <property type="match status" value="1"/>
</dbReference>
<dbReference type="RefSeq" id="WP_371569992.1">
    <property type="nucleotide sequence ID" value="NZ_JASMRN010000007.1"/>
</dbReference>
<reference evidence="3 4" key="1">
    <citation type="submission" date="2023-05" db="EMBL/GenBank/DDBJ databases">
        <title>Adaptations of aquatic viruses from atmosphere-close ecosystems of the Central Arctic Ocean.</title>
        <authorList>
            <person name="Rahlff J."/>
            <person name="Holmfeldt K."/>
        </authorList>
    </citation>
    <scope>NUCLEOTIDE SEQUENCE [LARGE SCALE GENOMIC DNA]</scope>
    <source>
        <strain evidence="3 4">Arc14</strain>
    </source>
</reference>
<proteinExistence type="predicted"/>
<feature type="domain" description="DUF4296" evidence="2">
    <location>
        <begin position="25"/>
        <end position="106"/>
    </location>
</feature>
<evidence type="ECO:0000256" key="1">
    <source>
        <dbReference type="SAM" id="MobiDB-lite"/>
    </source>
</evidence>
<keyword evidence="4" id="KW-1185">Reference proteome</keyword>